<dbReference type="PROSITE" id="PS51718">
    <property type="entry name" value="G_DYNAMIN_2"/>
    <property type="match status" value="1"/>
</dbReference>
<feature type="compositionally biased region" description="Basic and acidic residues" evidence="3">
    <location>
        <begin position="415"/>
        <end position="435"/>
    </location>
</feature>
<dbReference type="GO" id="GO:0048312">
    <property type="term" value="P:intracellular distribution of mitochondria"/>
    <property type="evidence" value="ECO:0007669"/>
    <property type="project" value="TreeGrafter"/>
</dbReference>
<dbReference type="InterPro" id="IPR030381">
    <property type="entry name" value="G_DYNAMIN_dom"/>
</dbReference>
<dbReference type="STRING" id="441959.B8MFU3"/>
<feature type="region of interest" description="Disordered" evidence="3">
    <location>
        <begin position="415"/>
        <end position="450"/>
    </location>
</feature>
<dbReference type="Gene3D" id="3.40.50.300">
    <property type="entry name" value="P-loop containing nucleotide triphosphate hydrolases"/>
    <property type="match status" value="1"/>
</dbReference>
<feature type="compositionally biased region" description="Polar residues" evidence="3">
    <location>
        <begin position="436"/>
        <end position="445"/>
    </location>
</feature>
<sequence>MTVDTLNRDAGHLANPILLRKIDELREKNVGQHVPLPQLVVVGDQSSGKSSLLQSLTNIPFPRNLELCTRYATQITSRRDVVSRVDISIIPGPRASDEHRKRLEEYDPGLLSPEKFRDHFQSILKEVNNRMGIRTDPASSDGRVFSEDVLKVEICGPDEDYLTLIDVPGIFRNPTEGVTTKLDIILVQNMVKKYIRDNRTIILAVLPSNVDPATQEILTLAEDYDKAGERTLGVLTKPDLVTEVSAQAAVCNVVLGKKKPLALGYYVVRNRGADDDDKFDQSAVEQLFREKPWSDLPKDRLGVQALKARLGELLAKSPVGSSRDCRRCPKQLTDCRSQLDRLGPARQTEQEQRLFLSALGRQFQELVQAALNAHYYSHSAFENTSELRLITDVVNLTEQFNSDFEDNAHLRHFETQCKTSGDRNENESEEAKSDSWPETSTNQSPVDDLGFEDPILENIVTRDFEVDYPRDDIMDWLGELYLQSRGVELGTFGGAILSSAFREQSSKWEKLTQVYVSKVILAIHRFMITAVKMLCTDIRVQQEIWSSILEEVLDRYRAATNQARFLVSTEREKRPYTLNHYFNEELQISRGNRIAALLEGKARREVQPNAFGKGVVTTDNLIVDLESVRHATTSKSNAEHVKEELHDILQSYYKVARKRFVDNVYHQAIDHCLLTGPASPLAVFSQEWAIRLEAEQLENIAGESPITKERRSTLEKKINDLEVAMRILKP</sequence>
<dbReference type="PROSITE" id="PS51388">
    <property type="entry name" value="GED"/>
    <property type="match status" value="1"/>
</dbReference>
<protein>
    <submittedName>
        <fullName evidence="6">Dynamin, putative</fullName>
    </submittedName>
</protein>
<keyword evidence="7" id="KW-1185">Reference proteome</keyword>
<dbReference type="eggNOG" id="KOG0446">
    <property type="taxonomic scope" value="Eukaryota"/>
</dbReference>
<reference evidence="7" key="1">
    <citation type="journal article" date="2015" name="Genome Announc.">
        <title>Genome sequence of the AIDS-associated pathogen Penicillium marneffei (ATCC18224) and its near taxonomic relative Talaromyces stipitatus (ATCC10500).</title>
        <authorList>
            <person name="Nierman W.C."/>
            <person name="Fedorova-Abrams N.D."/>
            <person name="Andrianopoulos A."/>
        </authorList>
    </citation>
    <scope>NUCLEOTIDE SEQUENCE [LARGE SCALE GENOMIC DNA]</scope>
    <source>
        <strain evidence="7">ATCC 10500 / CBS 375.48 / QM 6759 / NRRL 1006</strain>
    </source>
</reference>
<dbReference type="PANTHER" id="PTHR11566:SF215">
    <property type="entry name" value="DYNAMIN GTPASE"/>
    <property type="match status" value="1"/>
</dbReference>
<dbReference type="GO" id="GO:0003924">
    <property type="term" value="F:GTPase activity"/>
    <property type="evidence" value="ECO:0007669"/>
    <property type="project" value="InterPro"/>
</dbReference>
<name>B8MFU3_TALSN</name>
<dbReference type="PANTHER" id="PTHR11566">
    <property type="entry name" value="DYNAMIN"/>
    <property type="match status" value="1"/>
</dbReference>
<dbReference type="InterPro" id="IPR027417">
    <property type="entry name" value="P-loop_NTPase"/>
</dbReference>
<dbReference type="AlphaFoldDB" id="B8MFU3"/>
<evidence type="ECO:0000259" key="4">
    <source>
        <dbReference type="PROSITE" id="PS51388"/>
    </source>
</evidence>
<dbReference type="InterPro" id="IPR045063">
    <property type="entry name" value="Dynamin_N"/>
</dbReference>
<dbReference type="InterPro" id="IPR022812">
    <property type="entry name" value="Dynamin"/>
</dbReference>
<dbReference type="SMART" id="SM00053">
    <property type="entry name" value="DYNc"/>
    <property type="match status" value="1"/>
</dbReference>
<dbReference type="PhylomeDB" id="B8MFU3"/>
<proteinExistence type="predicted"/>
<dbReference type="OMA" id="EIHDILW"/>
<evidence type="ECO:0000313" key="7">
    <source>
        <dbReference type="Proteomes" id="UP000001745"/>
    </source>
</evidence>
<organism evidence="6 7">
    <name type="scientific">Talaromyces stipitatus (strain ATCC 10500 / CBS 375.48 / QM 6759 / NRRL 1006)</name>
    <name type="common">Penicillium stipitatum</name>
    <dbReference type="NCBI Taxonomy" id="441959"/>
    <lineage>
        <taxon>Eukaryota</taxon>
        <taxon>Fungi</taxon>
        <taxon>Dikarya</taxon>
        <taxon>Ascomycota</taxon>
        <taxon>Pezizomycotina</taxon>
        <taxon>Eurotiomycetes</taxon>
        <taxon>Eurotiomycetidae</taxon>
        <taxon>Eurotiales</taxon>
        <taxon>Trichocomaceae</taxon>
        <taxon>Talaromyces</taxon>
        <taxon>Talaromyces sect. Talaromyces</taxon>
    </lineage>
</organism>
<keyword evidence="1" id="KW-0547">Nucleotide-binding</keyword>
<dbReference type="VEuPathDB" id="FungiDB:TSTA_009320"/>
<dbReference type="GO" id="GO:0000266">
    <property type="term" value="P:mitochondrial fission"/>
    <property type="evidence" value="ECO:0007669"/>
    <property type="project" value="TreeGrafter"/>
</dbReference>
<dbReference type="InterPro" id="IPR020850">
    <property type="entry name" value="GED_dom"/>
</dbReference>
<dbReference type="Pfam" id="PF00350">
    <property type="entry name" value="Dynamin_N"/>
    <property type="match status" value="1"/>
</dbReference>
<dbReference type="GO" id="GO:0008017">
    <property type="term" value="F:microtubule binding"/>
    <property type="evidence" value="ECO:0007669"/>
    <property type="project" value="TreeGrafter"/>
</dbReference>
<dbReference type="GO" id="GO:0005525">
    <property type="term" value="F:GTP binding"/>
    <property type="evidence" value="ECO:0007669"/>
    <property type="project" value="InterPro"/>
</dbReference>
<evidence type="ECO:0000313" key="6">
    <source>
        <dbReference type="EMBL" id="EED15810.1"/>
    </source>
</evidence>
<dbReference type="GeneID" id="8100793"/>
<dbReference type="Pfam" id="PF01031">
    <property type="entry name" value="Dynamin_M"/>
    <property type="match status" value="1"/>
</dbReference>
<feature type="domain" description="GED" evidence="4">
    <location>
        <begin position="642"/>
        <end position="730"/>
    </location>
</feature>
<dbReference type="InParanoid" id="B8MFU3"/>
<dbReference type="InterPro" id="IPR000375">
    <property type="entry name" value="Dynamin_stalk"/>
</dbReference>
<dbReference type="OrthoDB" id="415706at2759"/>
<dbReference type="CDD" id="cd08771">
    <property type="entry name" value="DLP_1"/>
    <property type="match status" value="1"/>
</dbReference>
<gene>
    <name evidence="6" type="ORF">TSTA_009320</name>
</gene>
<dbReference type="SUPFAM" id="SSF52540">
    <property type="entry name" value="P-loop containing nucleoside triphosphate hydrolases"/>
    <property type="match status" value="1"/>
</dbReference>
<dbReference type="InterPro" id="IPR001401">
    <property type="entry name" value="Dynamin_GTPase"/>
</dbReference>
<dbReference type="EMBL" id="EQ962656">
    <property type="protein sequence ID" value="EED15810.1"/>
    <property type="molecule type" value="Genomic_DNA"/>
</dbReference>
<dbReference type="HOGENOM" id="CLU_008964_7_2_1"/>
<evidence type="ECO:0000256" key="3">
    <source>
        <dbReference type="SAM" id="MobiDB-lite"/>
    </source>
</evidence>
<evidence type="ECO:0000256" key="2">
    <source>
        <dbReference type="ARBA" id="ARBA00023134"/>
    </source>
</evidence>
<evidence type="ECO:0000259" key="5">
    <source>
        <dbReference type="PROSITE" id="PS51718"/>
    </source>
</evidence>
<dbReference type="RefSeq" id="XP_002483044.1">
    <property type="nucleotide sequence ID" value="XM_002482999.1"/>
</dbReference>
<evidence type="ECO:0000256" key="1">
    <source>
        <dbReference type="ARBA" id="ARBA00022741"/>
    </source>
</evidence>
<dbReference type="GO" id="GO:0006897">
    <property type="term" value="P:endocytosis"/>
    <property type="evidence" value="ECO:0007669"/>
    <property type="project" value="TreeGrafter"/>
</dbReference>
<keyword evidence="2" id="KW-0342">GTP-binding</keyword>
<dbReference type="Proteomes" id="UP000001745">
    <property type="component" value="Unassembled WGS sequence"/>
</dbReference>
<dbReference type="GO" id="GO:0005874">
    <property type="term" value="C:microtubule"/>
    <property type="evidence" value="ECO:0007669"/>
    <property type="project" value="TreeGrafter"/>
</dbReference>
<dbReference type="GO" id="GO:0005739">
    <property type="term" value="C:mitochondrion"/>
    <property type="evidence" value="ECO:0007669"/>
    <property type="project" value="TreeGrafter"/>
</dbReference>
<dbReference type="GO" id="GO:0016020">
    <property type="term" value="C:membrane"/>
    <property type="evidence" value="ECO:0007669"/>
    <property type="project" value="TreeGrafter"/>
</dbReference>
<dbReference type="PRINTS" id="PR00195">
    <property type="entry name" value="DYNAMIN"/>
</dbReference>
<accession>B8MFU3</accession>
<feature type="domain" description="Dynamin-type G" evidence="5">
    <location>
        <begin position="33"/>
        <end position="323"/>
    </location>
</feature>
<dbReference type="GO" id="GO:0016559">
    <property type="term" value="P:peroxisome fission"/>
    <property type="evidence" value="ECO:0007669"/>
    <property type="project" value="TreeGrafter"/>
</dbReference>
<dbReference type="Gene3D" id="1.20.120.1240">
    <property type="entry name" value="Dynamin, middle domain"/>
    <property type="match status" value="1"/>
</dbReference>